<dbReference type="AlphaFoldDB" id="A0A8J9YUP3"/>
<dbReference type="Proteomes" id="UP000838412">
    <property type="component" value="Chromosome 12"/>
</dbReference>
<dbReference type="SUPFAM" id="SSF52058">
    <property type="entry name" value="L domain-like"/>
    <property type="match status" value="1"/>
</dbReference>
<feature type="domain" description="LRRCT" evidence="14">
    <location>
        <begin position="105"/>
        <end position="156"/>
    </location>
</feature>
<evidence type="ECO:0000256" key="7">
    <source>
        <dbReference type="ARBA" id="ARBA00022889"/>
    </source>
</evidence>
<keyword evidence="10" id="KW-1015">Disulfide bond</keyword>
<feature type="transmembrane region" description="Helical" evidence="11">
    <location>
        <begin position="165"/>
        <end position="187"/>
    </location>
</feature>
<evidence type="ECO:0000256" key="2">
    <source>
        <dbReference type="ARBA" id="ARBA00022614"/>
    </source>
</evidence>
<keyword evidence="5 12" id="KW-0732">Signal</keyword>
<dbReference type="GO" id="GO:0007599">
    <property type="term" value="P:hemostasis"/>
    <property type="evidence" value="ECO:0007669"/>
    <property type="project" value="UniProtKB-KW"/>
</dbReference>
<dbReference type="EMBL" id="OV696697">
    <property type="protein sequence ID" value="CAH1242047.1"/>
    <property type="molecule type" value="Genomic_DNA"/>
</dbReference>
<keyword evidence="8 11" id="KW-1133">Transmembrane helix</keyword>
<feature type="signal peptide" evidence="12">
    <location>
        <begin position="1"/>
        <end position="20"/>
    </location>
</feature>
<evidence type="ECO:0000256" key="8">
    <source>
        <dbReference type="ARBA" id="ARBA00022989"/>
    </source>
</evidence>
<dbReference type="PROSITE" id="PS51450">
    <property type="entry name" value="LRR"/>
    <property type="match status" value="1"/>
</dbReference>
<keyword evidence="9 11" id="KW-0472">Membrane</keyword>
<dbReference type="PANTHER" id="PTHR22650">
    <property type="entry name" value="GLYCOPROTEIN IB BETA"/>
    <property type="match status" value="1"/>
</dbReference>
<proteinExistence type="predicted"/>
<dbReference type="GO" id="GO:0007155">
    <property type="term" value="P:cell adhesion"/>
    <property type="evidence" value="ECO:0007669"/>
    <property type="project" value="UniProtKB-KW"/>
</dbReference>
<name>A0A8J9YUP3_BRALA</name>
<evidence type="ECO:0000256" key="9">
    <source>
        <dbReference type="ARBA" id="ARBA00023136"/>
    </source>
</evidence>
<evidence type="ECO:0000256" key="6">
    <source>
        <dbReference type="ARBA" id="ARBA00022737"/>
    </source>
</evidence>
<evidence type="ECO:0000256" key="5">
    <source>
        <dbReference type="ARBA" id="ARBA00022729"/>
    </source>
</evidence>
<keyword evidence="6" id="KW-0677">Repeat</keyword>
<comment type="subcellular location">
    <subcellularLocation>
        <location evidence="1">Membrane</location>
        <topology evidence="1">Single-pass type I membrane protein</topology>
    </subcellularLocation>
</comment>
<feature type="domain" description="LRRNT" evidence="13">
    <location>
        <begin position="21"/>
        <end position="54"/>
    </location>
</feature>
<keyword evidence="2" id="KW-0433">Leucine-rich repeat</keyword>
<dbReference type="InterPro" id="IPR003591">
    <property type="entry name" value="Leu-rich_rpt_typical-subtyp"/>
</dbReference>
<dbReference type="PANTHER" id="PTHR22650:SF4">
    <property type="entry name" value="LEUCINE-RICH REPEAT AND TRANSMEMBRANE DOMAIN-CONTAINING PROTEIN 2-LIKE"/>
    <property type="match status" value="1"/>
</dbReference>
<evidence type="ECO:0000256" key="1">
    <source>
        <dbReference type="ARBA" id="ARBA00004479"/>
    </source>
</evidence>
<keyword evidence="7" id="KW-0130">Cell adhesion</keyword>
<keyword evidence="16" id="KW-1185">Reference proteome</keyword>
<dbReference type="SMART" id="SM00082">
    <property type="entry name" value="LRRCT"/>
    <property type="match status" value="1"/>
</dbReference>
<evidence type="ECO:0000256" key="4">
    <source>
        <dbReference type="ARBA" id="ARBA00022696"/>
    </source>
</evidence>
<dbReference type="SMART" id="SM00369">
    <property type="entry name" value="LRR_TYP"/>
    <property type="match status" value="1"/>
</dbReference>
<dbReference type="InterPro" id="IPR052313">
    <property type="entry name" value="GPIb-IX-V_Complex"/>
</dbReference>
<accession>A0A8J9YUP3</accession>
<evidence type="ECO:0000259" key="14">
    <source>
        <dbReference type="SMART" id="SM00082"/>
    </source>
</evidence>
<evidence type="ECO:0000256" key="11">
    <source>
        <dbReference type="SAM" id="Phobius"/>
    </source>
</evidence>
<dbReference type="Gene3D" id="3.80.10.10">
    <property type="entry name" value="Ribonuclease Inhibitor"/>
    <property type="match status" value="2"/>
</dbReference>
<sequence length="210" mass="22940">MGLPLASVVLVLLLCQTAQAACPQVCSCNSHHIVRCANKSLTAVPPNIPDDTEVLDLSGSGIRDLQGLSDQHLPQLNELTLTGNQLSNIPDRAFVNFVEINMADNPFHCDCAIDDLRKWVAGKALFKDKIICASPELMRGRPLDTVYPDQLEKMCQSASLFDTSAVVGSFFGGFLLAVVAYVVVVVVRRRRLGRKKPRSGDFGKLEEEDT</sequence>
<keyword evidence="3 11" id="KW-0812">Transmembrane</keyword>
<evidence type="ECO:0000313" key="16">
    <source>
        <dbReference type="Proteomes" id="UP000838412"/>
    </source>
</evidence>
<dbReference type="InterPro" id="IPR032675">
    <property type="entry name" value="LRR_dom_sf"/>
</dbReference>
<keyword evidence="4" id="KW-0356">Hemostasis</keyword>
<dbReference type="OrthoDB" id="676979at2759"/>
<reference evidence="15" key="1">
    <citation type="submission" date="2022-01" db="EMBL/GenBank/DDBJ databases">
        <authorList>
            <person name="Braso-Vives M."/>
        </authorList>
    </citation>
    <scope>NUCLEOTIDE SEQUENCE</scope>
</reference>
<evidence type="ECO:0000256" key="3">
    <source>
        <dbReference type="ARBA" id="ARBA00022692"/>
    </source>
</evidence>
<evidence type="ECO:0000256" key="12">
    <source>
        <dbReference type="SAM" id="SignalP"/>
    </source>
</evidence>
<dbReference type="InterPro" id="IPR000372">
    <property type="entry name" value="LRRNT"/>
</dbReference>
<dbReference type="InterPro" id="IPR000483">
    <property type="entry name" value="Cys-rich_flank_reg_C"/>
</dbReference>
<evidence type="ECO:0000256" key="10">
    <source>
        <dbReference type="ARBA" id="ARBA00023157"/>
    </source>
</evidence>
<evidence type="ECO:0000313" key="15">
    <source>
        <dbReference type="EMBL" id="CAH1242047.1"/>
    </source>
</evidence>
<dbReference type="GO" id="GO:0016020">
    <property type="term" value="C:membrane"/>
    <property type="evidence" value="ECO:0007669"/>
    <property type="project" value="UniProtKB-SubCell"/>
</dbReference>
<dbReference type="SMART" id="SM00013">
    <property type="entry name" value="LRRNT"/>
    <property type="match status" value="1"/>
</dbReference>
<evidence type="ECO:0000259" key="13">
    <source>
        <dbReference type="SMART" id="SM00013"/>
    </source>
</evidence>
<organism evidence="15 16">
    <name type="scientific">Branchiostoma lanceolatum</name>
    <name type="common">Common lancelet</name>
    <name type="synonym">Amphioxus lanceolatum</name>
    <dbReference type="NCBI Taxonomy" id="7740"/>
    <lineage>
        <taxon>Eukaryota</taxon>
        <taxon>Metazoa</taxon>
        <taxon>Chordata</taxon>
        <taxon>Cephalochordata</taxon>
        <taxon>Leptocardii</taxon>
        <taxon>Amphioxiformes</taxon>
        <taxon>Branchiostomatidae</taxon>
        <taxon>Branchiostoma</taxon>
    </lineage>
</organism>
<protein>
    <submittedName>
        <fullName evidence="15">LRRC3C protein</fullName>
    </submittedName>
</protein>
<dbReference type="InterPro" id="IPR001611">
    <property type="entry name" value="Leu-rich_rpt"/>
</dbReference>
<gene>
    <name evidence="15" type="primary">LRRC3C</name>
    <name evidence="15" type="ORF">BLAG_LOCUS5403</name>
</gene>
<feature type="chain" id="PRO_5035469407" evidence="12">
    <location>
        <begin position="21"/>
        <end position="210"/>
    </location>
</feature>